<dbReference type="PANTHER" id="PTHR30055:SF234">
    <property type="entry name" value="HTH-TYPE TRANSCRIPTIONAL REGULATOR BETI"/>
    <property type="match status" value="1"/>
</dbReference>
<dbReference type="InterPro" id="IPR009057">
    <property type="entry name" value="Homeodomain-like_sf"/>
</dbReference>
<reference evidence="7 8" key="1">
    <citation type="submission" date="2016-08" db="EMBL/GenBank/DDBJ databases">
        <title>Complete genome sequence of Streptomyces agglomeratus strain 6-3-2, a novel anti-MRSA actinomycete isolated from Wuli of Tebit, China.</title>
        <authorList>
            <person name="Chen X."/>
        </authorList>
    </citation>
    <scope>NUCLEOTIDE SEQUENCE [LARGE SCALE GENOMIC DNA]</scope>
    <source>
        <strain evidence="7 8">6-3-2</strain>
    </source>
</reference>
<dbReference type="SUPFAM" id="SSF46689">
    <property type="entry name" value="Homeodomain-like"/>
    <property type="match status" value="1"/>
</dbReference>
<evidence type="ECO:0000313" key="7">
    <source>
        <dbReference type="EMBL" id="OEJ28361.1"/>
    </source>
</evidence>
<keyword evidence="3" id="KW-0804">Transcription</keyword>
<dbReference type="InterPro" id="IPR049445">
    <property type="entry name" value="TetR_SbtR-like_C"/>
</dbReference>
<dbReference type="Proteomes" id="UP000095759">
    <property type="component" value="Unassembled WGS sequence"/>
</dbReference>
<proteinExistence type="predicted"/>
<protein>
    <submittedName>
        <fullName evidence="7">TetR family transcriptional regulator</fullName>
    </submittedName>
</protein>
<keyword evidence="8" id="KW-1185">Reference proteome</keyword>
<dbReference type="EMBL" id="MEHJ01000001">
    <property type="protein sequence ID" value="OEJ28361.1"/>
    <property type="molecule type" value="Genomic_DNA"/>
</dbReference>
<evidence type="ECO:0000256" key="5">
    <source>
        <dbReference type="SAM" id="MobiDB-lite"/>
    </source>
</evidence>
<name>A0A1E5PFR1_9ACTN</name>
<evidence type="ECO:0000256" key="3">
    <source>
        <dbReference type="ARBA" id="ARBA00023163"/>
    </source>
</evidence>
<accession>A0A1E5PFR1</accession>
<dbReference type="SUPFAM" id="SSF48498">
    <property type="entry name" value="Tetracyclin repressor-like, C-terminal domain"/>
    <property type="match status" value="1"/>
</dbReference>
<feature type="compositionally biased region" description="Polar residues" evidence="5">
    <location>
        <begin position="1"/>
        <end position="11"/>
    </location>
</feature>
<dbReference type="Pfam" id="PF00440">
    <property type="entry name" value="TetR_N"/>
    <property type="match status" value="1"/>
</dbReference>
<evidence type="ECO:0000313" key="8">
    <source>
        <dbReference type="Proteomes" id="UP000095759"/>
    </source>
</evidence>
<dbReference type="InterPro" id="IPR001647">
    <property type="entry name" value="HTH_TetR"/>
</dbReference>
<sequence>MRSMPESQASHQPLPPTPPRPLRRDARRNREALLEAARAHFAEHGLDASLEQIAKRAGVAIGTLYRHFPTRLDLIQALFTGKLQAVAEAAEQAAAMDDAWEGFAHFMEMMCALQAEDRGLNDLASVRLIPASPEFDEANARIHDLGIVIIRRAHEQGSLRPDVTPEDLALLVWSHNRITHATSGIAPNAWRRYLHLMLDAFRAERAHPLPEPPMSPQQVYEAMVRLGGAAGCTPPP</sequence>
<dbReference type="Pfam" id="PF21597">
    <property type="entry name" value="TetR_C_43"/>
    <property type="match status" value="1"/>
</dbReference>
<feature type="domain" description="HTH tetR-type" evidence="6">
    <location>
        <begin position="27"/>
        <end position="86"/>
    </location>
</feature>
<dbReference type="GO" id="GO:0000976">
    <property type="term" value="F:transcription cis-regulatory region binding"/>
    <property type="evidence" value="ECO:0007669"/>
    <property type="project" value="TreeGrafter"/>
</dbReference>
<evidence type="ECO:0000256" key="2">
    <source>
        <dbReference type="ARBA" id="ARBA00023125"/>
    </source>
</evidence>
<evidence type="ECO:0000259" key="6">
    <source>
        <dbReference type="PROSITE" id="PS50977"/>
    </source>
</evidence>
<dbReference type="InterPro" id="IPR036271">
    <property type="entry name" value="Tet_transcr_reg_TetR-rel_C_sf"/>
</dbReference>
<dbReference type="PROSITE" id="PS50977">
    <property type="entry name" value="HTH_TETR_2"/>
    <property type="match status" value="1"/>
</dbReference>
<dbReference type="PANTHER" id="PTHR30055">
    <property type="entry name" value="HTH-TYPE TRANSCRIPTIONAL REGULATOR RUTR"/>
    <property type="match status" value="1"/>
</dbReference>
<evidence type="ECO:0000256" key="1">
    <source>
        <dbReference type="ARBA" id="ARBA00023015"/>
    </source>
</evidence>
<gene>
    <name evidence="7" type="ORF">AS594_31650</name>
</gene>
<dbReference type="STRING" id="285458.BGM19_05085"/>
<keyword evidence="2 4" id="KW-0238">DNA-binding</keyword>
<dbReference type="InterPro" id="IPR050109">
    <property type="entry name" value="HTH-type_TetR-like_transc_reg"/>
</dbReference>
<dbReference type="GO" id="GO:0003700">
    <property type="term" value="F:DNA-binding transcription factor activity"/>
    <property type="evidence" value="ECO:0007669"/>
    <property type="project" value="TreeGrafter"/>
</dbReference>
<dbReference type="PRINTS" id="PR00455">
    <property type="entry name" value="HTHTETR"/>
</dbReference>
<dbReference type="Gene3D" id="1.10.357.10">
    <property type="entry name" value="Tetracycline Repressor, domain 2"/>
    <property type="match status" value="1"/>
</dbReference>
<dbReference type="AlphaFoldDB" id="A0A1E5PFR1"/>
<organism evidence="7 8">
    <name type="scientific">Streptomyces agglomeratus</name>
    <dbReference type="NCBI Taxonomy" id="285458"/>
    <lineage>
        <taxon>Bacteria</taxon>
        <taxon>Bacillati</taxon>
        <taxon>Actinomycetota</taxon>
        <taxon>Actinomycetes</taxon>
        <taxon>Kitasatosporales</taxon>
        <taxon>Streptomycetaceae</taxon>
        <taxon>Streptomyces</taxon>
    </lineage>
</organism>
<keyword evidence="1" id="KW-0805">Transcription regulation</keyword>
<feature type="DNA-binding region" description="H-T-H motif" evidence="4">
    <location>
        <begin position="49"/>
        <end position="68"/>
    </location>
</feature>
<feature type="region of interest" description="Disordered" evidence="5">
    <location>
        <begin position="1"/>
        <end position="24"/>
    </location>
</feature>
<evidence type="ECO:0000256" key="4">
    <source>
        <dbReference type="PROSITE-ProRule" id="PRU00335"/>
    </source>
</evidence>
<comment type="caution">
    <text evidence="7">The sequence shown here is derived from an EMBL/GenBank/DDBJ whole genome shotgun (WGS) entry which is preliminary data.</text>
</comment>